<evidence type="ECO:0000259" key="1">
    <source>
        <dbReference type="Pfam" id="PF24705"/>
    </source>
</evidence>
<evidence type="ECO:0000313" key="3">
    <source>
        <dbReference type="Proteomes" id="UP001208131"/>
    </source>
</evidence>
<accession>A0AAE3IIW0</accession>
<dbReference type="RefSeq" id="WP_038670967.1">
    <property type="nucleotide sequence ID" value="NZ_JAOQJZ010000015.1"/>
</dbReference>
<protein>
    <recommendedName>
        <fullName evidence="1">DUF7668 domain-containing protein</fullName>
    </recommendedName>
</protein>
<name>A0AAE3IIW0_9FIRM</name>
<reference evidence="2 3" key="1">
    <citation type="journal article" date="2021" name="ISME Commun">
        <title>Automated analysis of genomic sequences facilitates high-throughput and comprehensive description of bacteria.</title>
        <authorList>
            <person name="Hitch T.C.A."/>
        </authorList>
    </citation>
    <scope>NUCLEOTIDE SEQUENCE [LARGE SCALE GENOMIC DNA]</scope>
    <source>
        <strain evidence="2 3">Sanger_31</strain>
    </source>
</reference>
<sequence length="114" mass="13618">MHGYQIRTLIEKMYLIQRLIVEQNWDELKKTCKIACEVEEILYEINQYPGKITCCENINDFFDTLVLGDFDGFNIYATIDFWYDNEQSDLSMECYAEFYGRLLKSITLNKVHVF</sequence>
<gene>
    <name evidence="2" type="ORF">OCV57_12490</name>
</gene>
<evidence type="ECO:0000313" key="2">
    <source>
        <dbReference type="EMBL" id="MCU6706735.1"/>
    </source>
</evidence>
<dbReference type="Proteomes" id="UP001208131">
    <property type="component" value="Unassembled WGS sequence"/>
</dbReference>
<feature type="domain" description="DUF7668" evidence="1">
    <location>
        <begin position="36"/>
        <end position="113"/>
    </location>
</feature>
<dbReference type="EMBL" id="JAOQJZ010000015">
    <property type="protein sequence ID" value="MCU6706735.1"/>
    <property type="molecule type" value="Genomic_DNA"/>
</dbReference>
<keyword evidence="3" id="KW-1185">Reference proteome</keyword>
<proteinExistence type="predicted"/>
<dbReference type="AlphaFoldDB" id="A0AAE3IIW0"/>
<dbReference type="InterPro" id="IPR056085">
    <property type="entry name" value="DUF7668"/>
</dbReference>
<dbReference type="Pfam" id="PF24705">
    <property type="entry name" value="DUF7668"/>
    <property type="match status" value="1"/>
</dbReference>
<organism evidence="2 3">
    <name type="scientific">Hominimerdicola aceti</name>
    <dbReference type="NCBI Taxonomy" id="2981726"/>
    <lineage>
        <taxon>Bacteria</taxon>
        <taxon>Bacillati</taxon>
        <taxon>Bacillota</taxon>
        <taxon>Clostridia</taxon>
        <taxon>Eubacteriales</taxon>
        <taxon>Oscillospiraceae</taxon>
        <taxon>Hominimerdicola</taxon>
    </lineage>
</organism>
<comment type="caution">
    <text evidence="2">The sequence shown here is derived from an EMBL/GenBank/DDBJ whole genome shotgun (WGS) entry which is preliminary data.</text>
</comment>